<organism evidence="1 2">
    <name type="scientific">Rhodoferax ferrireducens</name>
    <dbReference type="NCBI Taxonomy" id="192843"/>
    <lineage>
        <taxon>Bacteria</taxon>
        <taxon>Pseudomonadati</taxon>
        <taxon>Pseudomonadota</taxon>
        <taxon>Betaproteobacteria</taxon>
        <taxon>Burkholderiales</taxon>
        <taxon>Comamonadaceae</taxon>
        <taxon>Rhodoferax</taxon>
    </lineage>
</organism>
<dbReference type="RefSeq" id="WP_310370759.1">
    <property type="nucleotide sequence ID" value="NZ_JAVDXT010000001.1"/>
</dbReference>
<sequence length="291" mass="31960">MPIQRSEITPPKPRDLVCFGYAIENWEAEGEVAKHYVGSTNARTWSSKVRIYVTRRHDWVYAHGNFVFEGHIYPTKLLTSGKYPLSTLVENLVAMPDSFSVPGRYSEFQGAFFNEFRYFVDEAMFSGGMDHLAFDGLRHCSVLVGSPPETTSFDIFRKRTSDRFVFNIGRIDHMSTNNFNVSGQGNVVGPNARIDNQTNTQQWAQASGNLDLNALAKELGTLRAALRVEGKDLENDQALASVAAAEAAATVNDGTAALKHLKAAGKWAFDVATKIGTTVAAKAIEGALHIP</sequence>
<reference evidence="1 2" key="1">
    <citation type="submission" date="2023-07" db="EMBL/GenBank/DDBJ databases">
        <title>Sorghum-associated microbial communities from plants grown in Nebraska, USA.</title>
        <authorList>
            <person name="Schachtman D."/>
        </authorList>
    </citation>
    <scope>NUCLEOTIDE SEQUENCE [LARGE SCALE GENOMIC DNA]</scope>
    <source>
        <strain evidence="1 2">BE313</strain>
    </source>
</reference>
<evidence type="ECO:0000313" key="2">
    <source>
        <dbReference type="Proteomes" id="UP001180487"/>
    </source>
</evidence>
<keyword evidence="2" id="KW-1185">Reference proteome</keyword>
<name>A0ABU2C414_9BURK</name>
<proteinExistence type="predicted"/>
<protein>
    <submittedName>
        <fullName evidence="1">Uncharacterized protein</fullName>
    </submittedName>
</protein>
<gene>
    <name evidence="1" type="ORF">J2X19_000733</name>
</gene>
<dbReference type="EMBL" id="JAVDXT010000001">
    <property type="protein sequence ID" value="MDR7376075.1"/>
    <property type="molecule type" value="Genomic_DNA"/>
</dbReference>
<comment type="caution">
    <text evidence="1">The sequence shown here is derived from an EMBL/GenBank/DDBJ whole genome shotgun (WGS) entry which is preliminary data.</text>
</comment>
<evidence type="ECO:0000313" key="1">
    <source>
        <dbReference type="EMBL" id="MDR7376075.1"/>
    </source>
</evidence>
<dbReference type="Proteomes" id="UP001180487">
    <property type="component" value="Unassembled WGS sequence"/>
</dbReference>
<accession>A0ABU2C414</accession>